<dbReference type="Proteomes" id="UP000092024">
    <property type="component" value="Unassembled WGS sequence"/>
</dbReference>
<comment type="caution">
    <text evidence="3">The sequence shown here is derived from an EMBL/GenBank/DDBJ whole genome shotgun (WGS) entry which is preliminary data.</text>
</comment>
<organism evidence="3 4">
    <name type="scientific">Paenibacillus oryzae</name>
    <dbReference type="NCBI Taxonomy" id="1844972"/>
    <lineage>
        <taxon>Bacteria</taxon>
        <taxon>Bacillati</taxon>
        <taxon>Bacillota</taxon>
        <taxon>Bacilli</taxon>
        <taxon>Bacillales</taxon>
        <taxon>Paenibacillaceae</taxon>
        <taxon>Paenibacillus</taxon>
    </lineage>
</organism>
<proteinExistence type="predicted"/>
<keyword evidence="1" id="KW-0067">ATP-binding</keyword>
<evidence type="ECO:0000313" key="3">
    <source>
        <dbReference type="EMBL" id="OBR65566.1"/>
    </source>
</evidence>
<keyword evidence="4" id="KW-1185">Reference proteome</keyword>
<dbReference type="Gene3D" id="3.30.470.20">
    <property type="entry name" value="ATP-grasp fold, B domain"/>
    <property type="match status" value="1"/>
</dbReference>
<reference evidence="3 4" key="1">
    <citation type="submission" date="2016-05" db="EMBL/GenBank/DDBJ databases">
        <title>Paenibacillus oryzae. sp. nov., isolated from the rice root.</title>
        <authorList>
            <person name="Zhang J."/>
            <person name="Zhang X."/>
        </authorList>
    </citation>
    <scope>NUCLEOTIDE SEQUENCE [LARGE SCALE GENOMIC DNA]</scope>
    <source>
        <strain evidence="3 4">1DrF-4</strain>
    </source>
</reference>
<evidence type="ECO:0000256" key="1">
    <source>
        <dbReference type="PROSITE-ProRule" id="PRU00409"/>
    </source>
</evidence>
<name>A0A1A5YIX8_9BACL</name>
<gene>
    <name evidence="3" type="ORF">A7K91_10870</name>
</gene>
<dbReference type="Gene3D" id="3.40.50.20">
    <property type="match status" value="1"/>
</dbReference>
<dbReference type="AlphaFoldDB" id="A0A1A5YIX8"/>
<dbReference type="InterPro" id="IPR011761">
    <property type="entry name" value="ATP-grasp"/>
</dbReference>
<dbReference type="EMBL" id="LYPA01000056">
    <property type="protein sequence ID" value="OBR65566.1"/>
    <property type="molecule type" value="Genomic_DNA"/>
</dbReference>
<dbReference type="GO" id="GO:0005524">
    <property type="term" value="F:ATP binding"/>
    <property type="evidence" value="ECO:0007669"/>
    <property type="project" value="UniProtKB-UniRule"/>
</dbReference>
<dbReference type="PROSITE" id="PS50975">
    <property type="entry name" value="ATP_GRASP"/>
    <property type="match status" value="1"/>
</dbReference>
<evidence type="ECO:0000313" key="4">
    <source>
        <dbReference type="Proteomes" id="UP000092024"/>
    </source>
</evidence>
<sequence length="400" mass="44578">MTILLTGGRAPCTLELARSFHKGGHRVLVAESARYHLCRVSRAVDRSFLVPAPNADRERFLQVIEDIVTEERVDVLIPTCEEIFFVAKGLERLSRHCKVWCPPSEQLSELHDKWRFAELASSLGLLVPQSRLIQTPQELLALGREDLAQNMVLKPVYSRFASRVLFLNKRDSAVKKEVMLQEIMLQKAAASVSRETPWIAQRRVDGRHLSTYSVAHEGSLLAHAAYPCRYRLGPGATVYFEPVEHKPALEWVSLFVRATGFSGQIAFDFIEEEDGALYALECNPRATSGIHLFSGGRLLEAFLSPDKLRASEVIIAPDRSASMLTAGMLAAAAGNLRSWSALRGWFGALRSGRDVVFRRGDIRPGLEQAGVLLDAWRISRKKGLTLSQATTMDIEWNGEA</sequence>
<evidence type="ECO:0000259" key="2">
    <source>
        <dbReference type="PROSITE" id="PS50975"/>
    </source>
</evidence>
<feature type="domain" description="ATP-grasp" evidence="2">
    <location>
        <begin position="117"/>
        <end position="316"/>
    </location>
</feature>
<protein>
    <recommendedName>
        <fullName evidence="2">ATP-grasp domain-containing protein</fullName>
    </recommendedName>
</protein>
<dbReference type="STRING" id="1844972.A7K91_10870"/>
<dbReference type="GO" id="GO:0046872">
    <property type="term" value="F:metal ion binding"/>
    <property type="evidence" value="ECO:0007669"/>
    <property type="project" value="InterPro"/>
</dbReference>
<keyword evidence="1" id="KW-0547">Nucleotide-binding</keyword>
<accession>A0A1A5YIX8</accession>
<dbReference type="SUPFAM" id="SSF56059">
    <property type="entry name" value="Glutathione synthetase ATP-binding domain-like"/>
    <property type="match status" value="1"/>
</dbReference>